<organism evidence="2 3">
    <name type="scientific">Hucho hucho</name>
    <name type="common">huchen</name>
    <dbReference type="NCBI Taxonomy" id="62062"/>
    <lineage>
        <taxon>Eukaryota</taxon>
        <taxon>Metazoa</taxon>
        <taxon>Chordata</taxon>
        <taxon>Craniata</taxon>
        <taxon>Vertebrata</taxon>
        <taxon>Euteleostomi</taxon>
        <taxon>Actinopterygii</taxon>
        <taxon>Neopterygii</taxon>
        <taxon>Teleostei</taxon>
        <taxon>Protacanthopterygii</taxon>
        <taxon>Salmoniformes</taxon>
        <taxon>Salmonidae</taxon>
        <taxon>Salmoninae</taxon>
        <taxon>Hucho</taxon>
    </lineage>
</organism>
<dbReference type="STRING" id="62062.ENSHHUP00000053807"/>
<evidence type="ECO:0000256" key="1">
    <source>
        <dbReference type="ARBA" id="ARBA00010771"/>
    </source>
</evidence>
<name>A0A4W5NS05_9TELE</name>
<reference evidence="2" key="3">
    <citation type="submission" date="2025-09" db="UniProtKB">
        <authorList>
            <consortium name="Ensembl"/>
        </authorList>
    </citation>
    <scope>IDENTIFICATION</scope>
</reference>
<proteinExistence type="inferred from homology"/>
<dbReference type="GO" id="GO:0005576">
    <property type="term" value="C:extracellular region"/>
    <property type="evidence" value="ECO:0007669"/>
    <property type="project" value="InterPro"/>
</dbReference>
<reference evidence="3" key="1">
    <citation type="submission" date="2018-06" db="EMBL/GenBank/DDBJ databases">
        <title>Genome assembly of Danube salmon.</title>
        <authorList>
            <person name="Macqueen D.J."/>
            <person name="Gundappa M.K."/>
        </authorList>
    </citation>
    <scope>NUCLEOTIDE SEQUENCE [LARGE SCALE GENOMIC DNA]</scope>
</reference>
<dbReference type="Pfam" id="PF00811">
    <property type="entry name" value="Ependymin"/>
    <property type="match status" value="1"/>
</dbReference>
<dbReference type="GO" id="GO:0005509">
    <property type="term" value="F:calcium ion binding"/>
    <property type="evidence" value="ECO:0007669"/>
    <property type="project" value="InterPro"/>
</dbReference>
<comment type="similarity">
    <text evidence="1">Belongs to the ependymin family.</text>
</comment>
<keyword evidence="3" id="KW-1185">Reference proteome</keyword>
<dbReference type="AlphaFoldDB" id="A0A4W5NS05"/>
<reference evidence="2" key="2">
    <citation type="submission" date="2025-08" db="UniProtKB">
        <authorList>
            <consortium name="Ensembl"/>
        </authorList>
    </citation>
    <scope>IDENTIFICATION</scope>
</reference>
<evidence type="ECO:0000313" key="2">
    <source>
        <dbReference type="Ensembl" id="ENSHHUP00000053807.1"/>
    </source>
</evidence>
<dbReference type="Proteomes" id="UP000314982">
    <property type="component" value="Unassembled WGS sequence"/>
</dbReference>
<dbReference type="InterPro" id="IPR001299">
    <property type="entry name" value="Ependymin"/>
</dbReference>
<sequence>ILALNARSQKLRPCSTVADGSIMTNGRFTYDSLGQKVHSRNSGMHGNKTFVIDLLMLFREEECKKHNWAFHIVITGRDRIYMIYKTLPSTFSEFGCLPLTSMVHKAGGCTVVSLYNILLGIQDPMDFVPPFFCKAVLQGETGEAGDFFNYDNRSWTG</sequence>
<dbReference type="GO" id="GO:0007160">
    <property type="term" value="P:cell-matrix adhesion"/>
    <property type="evidence" value="ECO:0007669"/>
    <property type="project" value="InterPro"/>
</dbReference>
<dbReference type="SMART" id="SM00026">
    <property type="entry name" value="EPEND"/>
    <property type="match status" value="1"/>
</dbReference>
<dbReference type="Ensembl" id="ENSHHUT00000055681.1">
    <property type="protein sequence ID" value="ENSHHUP00000053807.1"/>
    <property type="gene ID" value="ENSHHUG00000032309.1"/>
</dbReference>
<evidence type="ECO:0000313" key="3">
    <source>
        <dbReference type="Proteomes" id="UP000314982"/>
    </source>
</evidence>
<accession>A0A4W5NS05</accession>
<protein>
    <submittedName>
        <fullName evidence="2">Uncharacterized protein</fullName>
    </submittedName>
</protein>